<dbReference type="Proteomes" id="UP000461443">
    <property type="component" value="Unassembled WGS sequence"/>
</dbReference>
<dbReference type="InterPro" id="IPR041364">
    <property type="entry name" value="Rbx-bd"/>
</dbReference>
<proteinExistence type="inferred from homology"/>
<evidence type="ECO:0000256" key="7">
    <source>
        <dbReference type="ARBA" id="ARBA00023002"/>
    </source>
</evidence>
<comment type="cofactor">
    <cofactor evidence="1">
        <name>FAD</name>
        <dbReference type="ChEBI" id="CHEBI:57692"/>
    </cofactor>
</comment>
<keyword evidence="12" id="KW-1185">Reference proteome</keyword>
<keyword evidence="8" id="KW-0520">NAD</keyword>
<dbReference type="PANTHER" id="PTHR43429">
    <property type="entry name" value="PYRIDINE NUCLEOTIDE-DISULFIDE OXIDOREDUCTASE DOMAIN-CONTAINING"/>
    <property type="match status" value="1"/>
</dbReference>
<dbReference type="Gene3D" id="3.50.50.60">
    <property type="entry name" value="FAD/NAD(P)-binding domain"/>
    <property type="match status" value="2"/>
</dbReference>
<feature type="domain" description="Rubredoxin binding" evidence="10">
    <location>
        <begin position="306"/>
        <end position="375"/>
    </location>
</feature>
<keyword evidence="6" id="KW-0274">FAD</keyword>
<evidence type="ECO:0000259" key="10">
    <source>
        <dbReference type="Pfam" id="PF18113"/>
    </source>
</evidence>
<comment type="subcellular location">
    <subcellularLocation>
        <location evidence="2">Cytoplasm</location>
    </subcellularLocation>
</comment>
<dbReference type="Gene3D" id="3.30.390.120">
    <property type="match status" value="1"/>
</dbReference>
<dbReference type="Pfam" id="PF07992">
    <property type="entry name" value="Pyr_redox_2"/>
    <property type="match status" value="1"/>
</dbReference>
<reference evidence="11 12" key="1">
    <citation type="submission" date="2019-12" db="EMBL/GenBank/DDBJ databases">
        <authorList>
            <person name="Lee S.D."/>
        </authorList>
    </citation>
    <scope>NUCLEOTIDE SEQUENCE [LARGE SCALE GENOMIC DNA]</scope>
    <source>
        <strain evidence="11 12">SAP-6</strain>
    </source>
</reference>
<evidence type="ECO:0000256" key="3">
    <source>
        <dbReference type="ARBA" id="ARBA00006442"/>
    </source>
</evidence>
<dbReference type="InterPro" id="IPR036188">
    <property type="entry name" value="FAD/NAD-bd_sf"/>
</dbReference>
<comment type="caution">
    <text evidence="11">The sequence shown here is derived from an EMBL/GenBank/DDBJ whole genome shotgun (WGS) entry which is preliminary data.</text>
</comment>
<evidence type="ECO:0000256" key="6">
    <source>
        <dbReference type="ARBA" id="ARBA00022827"/>
    </source>
</evidence>
<gene>
    <name evidence="11" type="primary">norW</name>
    <name evidence="11" type="ORF">GRH90_12745</name>
</gene>
<comment type="similarity">
    <text evidence="3">Belongs to the FAD-dependent oxidoreductase family.</text>
</comment>
<evidence type="ECO:0000256" key="8">
    <source>
        <dbReference type="ARBA" id="ARBA00023027"/>
    </source>
</evidence>
<evidence type="ECO:0000256" key="4">
    <source>
        <dbReference type="ARBA" id="ARBA00022490"/>
    </source>
</evidence>
<dbReference type="PRINTS" id="PR00411">
    <property type="entry name" value="PNDRDTASEI"/>
</dbReference>
<keyword evidence="5" id="KW-0285">Flavoprotein</keyword>
<protein>
    <submittedName>
        <fullName evidence="11">NADH:flavorubredoxin reductase NorW</fullName>
        <ecNumber evidence="11">1.18.1.-</ecNumber>
    </submittedName>
</protein>
<dbReference type="SUPFAM" id="SSF51905">
    <property type="entry name" value="FAD/NAD(P)-binding domain"/>
    <property type="match status" value="1"/>
</dbReference>
<dbReference type="Pfam" id="PF18113">
    <property type="entry name" value="Rbx_binding"/>
    <property type="match status" value="1"/>
</dbReference>
<evidence type="ECO:0000256" key="1">
    <source>
        <dbReference type="ARBA" id="ARBA00001974"/>
    </source>
</evidence>
<accession>A0A845SLW1</accession>
<dbReference type="EC" id="1.18.1.-" evidence="11"/>
<evidence type="ECO:0000313" key="12">
    <source>
        <dbReference type="Proteomes" id="UP000461443"/>
    </source>
</evidence>
<organism evidence="11 12">
    <name type="scientific">Acerihabitans arboris</name>
    <dbReference type="NCBI Taxonomy" id="2691583"/>
    <lineage>
        <taxon>Bacteria</taxon>
        <taxon>Pseudomonadati</taxon>
        <taxon>Pseudomonadota</taxon>
        <taxon>Gammaproteobacteria</taxon>
        <taxon>Enterobacterales</taxon>
        <taxon>Pectobacteriaceae</taxon>
        <taxon>Acerihabitans</taxon>
    </lineage>
</organism>
<reference evidence="11 12" key="2">
    <citation type="submission" date="2020-02" db="EMBL/GenBank/DDBJ databases">
        <title>The new genus of Enterobacteriales.</title>
        <authorList>
            <person name="Kim I.S."/>
        </authorList>
    </citation>
    <scope>NUCLEOTIDE SEQUENCE [LARGE SCALE GENOMIC DNA]</scope>
    <source>
        <strain evidence="11 12">SAP-6</strain>
    </source>
</reference>
<name>A0A845SLW1_9GAMM</name>
<evidence type="ECO:0000259" key="9">
    <source>
        <dbReference type="Pfam" id="PF07992"/>
    </source>
</evidence>
<keyword evidence="4" id="KW-0963">Cytoplasm</keyword>
<dbReference type="AlphaFoldDB" id="A0A845SLW1"/>
<evidence type="ECO:0000256" key="5">
    <source>
        <dbReference type="ARBA" id="ARBA00022630"/>
    </source>
</evidence>
<dbReference type="GO" id="GO:0005737">
    <property type="term" value="C:cytoplasm"/>
    <property type="evidence" value="ECO:0007669"/>
    <property type="project" value="UniProtKB-SubCell"/>
</dbReference>
<dbReference type="InterPro" id="IPR023753">
    <property type="entry name" value="FAD/NAD-binding_dom"/>
</dbReference>
<evidence type="ECO:0000313" key="11">
    <source>
        <dbReference type="EMBL" id="NDL63611.1"/>
    </source>
</evidence>
<dbReference type="EMBL" id="WUBS01000008">
    <property type="protein sequence ID" value="NDL63611.1"/>
    <property type="molecule type" value="Genomic_DNA"/>
</dbReference>
<keyword evidence="7 11" id="KW-0560">Oxidoreductase</keyword>
<dbReference type="GO" id="GO:0016491">
    <property type="term" value="F:oxidoreductase activity"/>
    <property type="evidence" value="ECO:0007669"/>
    <property type="project" value="UniProtKB-KW"/>
</dbReference>
<dbReference type="RefSeq" id="WP_162366327.1">
    <property type="nucleotide sequence ID" value="NZ_WUBS01000008.1"/>
</dbReference>
<dbReference type="PRINTS" id="PR00368">
    <property type="entry name" value="FADPNR"/>
</dbReference>
<sequence length="377" mass="41307">MNEDIVIIGSGFAARQLIKNLRKLDDGGAIRVIADDSCDEYHKPELSHVISQRQSADDLTRMTAGEFAEQFRLALHSHSRAQRIDAVARRVYCDGGEYAYRRLILATGAQPMIPAIEGRELMLTLNSQQQYRRIEDPLRQSQRVLLLGAGLIGTELAMDLARAGKQVILVDQAASILASLMPAEVSARLQHCLVRQGVELMLNSRLLGLYQTSTGLVAALPRGRLLEVDAVIAAIGLKPDTALAGTAGLDINKGIRVDDRLRTSDPSIYALGDCAEINGALLPFLQPIQLGAAVLAKNLLGGDDRLVLPPMLVKVKTPDMPLHLAGQTQRTDLRWQINFDAQGIMAQGWDGQQRLRAFVAGEARMKEAFLLLRQLEQ</sequence>
<evidence type="ECO:0000256" key="2">
    <source>
        <dbReference type="ARBA" id="ARBA00004496"/>
    </source>
</evidence>
<dbReference type="PANTHER" id="PTHR43429:SF3">
    <property type="entry name" value="NITRITE REDUCTASE [NAD(P)H]"/>
    <property type="match status" value="1"/>
</dbReference>
<dbReference type="NCBIfam" id="NF003437">
    <property type="entry name" value="PRK04965.1"/>
    <property type="match status" value="1"/>
</dbReference>
<dbReference type="InterPro" id="IPR050260">
    <property type="entry name" value="FAD-bd_OxRdtase"/>
</dbReference>
<feature type="domain" description="FAD/NAD(P)-binding" evidence="9">
    <location>
        <begin position="4"/>
        <end position="275"/>
    </location>
</feature>